<keyword evidence="4" id="KW-1185">Reference proteome</keyword>
<dbReference type="PANTHER" id="PTHR43244">
    <property type="match status" value="1"/>
</dbReference>
<evidence type="ECO:0000313" key="3">
    <source>
        <dbReference type="EMBL" id="MBE1533144.1"/>
    </source>
</evidence>
<proteinExistence type="predicted"/>
<dbReference type="NCBIfam" id="TIGR03620">
    <property type="entry name" value="F420_MSMEG_4141"/>
    <property type="match status" value="1"/>
</dbReference>
<dbReference type="InterPro" id="IPR011251">
    <property type="entry name" value="Luciferase-like_dom"/>
</dbReference>
<dbReference type="InterPro" id="IPR050564">
    <property type="entry name" value="F420-G6PD/mer"/>
</dbReference>
<comment type="caution">
    <text evidence="3">The sequence shown here is derived from an EMBL/GenBank/DDBJ whole genome shotgun (WGS) entry which is preliminary data.</text>
</comment>
<evidence type="ECO:0000259" key="2">
    <source>
        <dbReference type="Pfam" id="PF00296"/>
    </source>
</evidence>
<dbReference type="SUPFAM" id="SSF51679">
    <property type="entry name" value="Bacterial luciferase-like"/>
    <property type="match status" value="1"/>
</dbReference>
<evidence type="ECO:0000313" key="4">
    <source>
        <dbReference type="Proteomes" id="UP000627838"/>
    </source>
</evidence>
<sequence length="291" mass="31470">MSAVEISGVGVWSQELRYGDRAEAAEAAAELEELGYTAQWIPDVGGPLFDAVGELLAATRRTVVATGILNLWMHEPADAAAAHASLTAAHGDRFLMGIGVSHAPLVDAKEAGRYRRPLAAMNAFLDGLDQADPPVPADARVLAALGPKMQETAARRSRGVHPYLAPPEHTRRTREALGDGPLVLPEQTVILCSTRDEARAIGTEWLRAYLSLPNYANNLVRTGFTTEDVESVSDRLFDALIAWGDEEAIKRRVDEHRAAGADHVCVQVLTAEQGSFPRDQWRRLAPALVTA</sequence>
<reference evidence="3 4" key="1">
    <citation type="submission" date="2020-10" db="EMBL/GenBank/DDBJ databases">
        <title>Sequencing the genomes of 1000 actinobacteria strains.</title>
        <authorList>
            <person name="Klenk H.-P."/>
        </authorList>
    </citation>
    <scope>NUCLEOTIDE SEQUENCE [LARGE SCALE GENOMIC DNA]</scope>
    <source>
        <strain evidence="3 4">DSM 46744</strain>
    </source>
</reference>
<dbReference type="EMBL" id="JADBDZ010000001">
    <property type="protein sequence ID" value="MBE1533144.1"/>
    <property type="molecule type" value="Genomic_DNA"/>
</dbReference>
<dbReference type="Gene3D" id="3.20.20.30">
    <property type="entry name" value="Luciferase-like domain"/>
    <property type="match status" value="1"/>
</dbReference>
<protein>
    <submittedName>
        <fullName evidence="3">F420-dependent oxidoreductase</fullName>
    </submittedName>
</protein>
<name>A0ABR9JRV2_9ACTN</name>
<dbReference type="PANTHER" id="PTHR43244:SF1">
    <property type="entry name" value="5,10-METHYLENETETRAHYDROMETHANOPTERIN REDUCTASE"/>
    <property type="match status" value="1"/>
</dbReference>
<dbReference type="Pfam" id="PF00296">
    <property type="entry name" value="Bac_luciferase"/>
    <property type="match status" value="1"/>
</dbReference>
<keyword evidence="1" id="KW-0560">Oxidoreductase</keyword>
<accession>A0ABR9JRV2</accession>
<dbReference type="RefSeq" id="WP_225961179.1">
    <property type="nucleotide sequence ID" value="NZ_JADBDZ010000001.1"/>
</dbReference>
<organism evidence="3 4">
    <name type="scientific">Actinomadura algeriensis</name>
    <dbReference type="NCBI Taxonomy" id="1679523"/>
    <lineage>
        <taxon>Bacteria</taxon>
        <taxon>Bacillati</taxon>
        <taxon>Actinomycetota</taxon>
        <taxon>Actinomycetes</taxon>
        <taxon>Streptosporangiales</taxon>
        <taxon>Thermomonosporaceae</taxon>
        <taxon>Actinomadura</taxon>
    </lineage>
</organism>
<dbReference type="InterPro" id="IPR019922">
    <property type="entry name" value="Lucif-like_OxRdatse_MSMEG_4141"/>
</dbReference>
<dbReference type="Proteomes" id="UP000627838">
    <property type="component" value="Unassembled WGS sequence"/>
</dbReference>
<gene>
    <name evidence="3" type="ORF">H4W34_002977</name>
</gene>
<dbReference type="InterPro" id="IPR036661">
    <property type="entry name" value="Luciferase-like_sf"/>
</dbReference>
<evidence type="ECO:0000256" key="1">
    <source>
        <dbReference type="ARBA" id="ARBA00023002"/>
    </source>
</evidence>
<feature type="domain" description="Luciferase-like" evidence="2">
    <location>
        <begin position="19"/>
        <end position="263"/>
    </location>
</feature>